<evidence type="ECO:0000259" key="3">
    <source>
        <dbReference type="PROSITE" id="PS50158"/>
    </source>
</evidence>
<dbReference type="EMBL" id="CM003377">
    <property type="protein sequence ID" value="KOM49095.1"/>
    <property type="molecule type" value="Genomic_DNA"/>
</dbReference>
<feature type="domain" description="CCHC-type" evidence="3">
    <location>
        <begin position="227"/>
        <end position="241"/>
    </location>
</feature>
<dbReference type="Proteomes" id="UP000053144">
    <property type="component" value="Chromosome 7"/>
</dbReference>
<reference evidence="5" key="1">
    <citation type="journal article" date="2015" name="Proc. Natl. Acad. Sci. U.S.A.">
        <title>Genome sequencing of adzuki bean (Vigna angularis) provides insight into high starch and low fat accumulation and domestication.</title>
        <authorList>
            <person name="Yang K."/>
            <person name="Tian Z."/>
            <person name="Chen C."/>
            <person name="Luo L."/>
            <person name="Zhao B."/>
            <person name="Wang Z."/>
            <person name="Yu L."/>
            <person name="Li Y."/>
            <person name="Sun Y."/>
            <person name="Li W."/>
            <person name="Chen Y."/>
            <person name="Li Y."/>
            <person name="Zhang Y."/>
            <person name="Ai D."/>
            <person name="Zhao J."/>
            <person name="Shang C."/>
            <person name="Ma Y."/>
            <person name="Wu B."/>
            <person name="Wang M."/>
            <person name="Gao L."/>
            <person name="Sun D."/>
            <person name="Zhang P."/>
            <person name="Guo F."/>
            <person name="Wang W."/>
            <person name="Li Y."/>
            <person name="Wang J."/>
            <person name="Varshney R.K."/>
            <person name="Wang J."/>
            <person name="Ling H.Q."/>
            <person name="Wan P."/>
        </authorList>
    </citation>
    <scope>NUCLEOTIDE SEQUENCE</scope>
    <source>
        <strain evidence="5">cv. Jingnong 6</strain>
    </source>
</reference>
<dbReference type="PANTHER" id="PTHR47481:SF14">
    <property type="entry name" value="RETROTRANSPOSON COPIA-LIKE N-TERMINAL DOMAIN-CONTAINING PROTEIN"/>
    <property type="match status" value="1"/>
</dbReference>
<feature type="compositionally biased region" description="Polar residues" evidence="2">
    <location>
        <begin position="252"/>
        <end position="263"/>
    </location>
</feature>
<dbReference type="Pfam" id="PF14223">
    <property type="entry name" value="Retrotran_gag_2"/>
    <property type="match status" value="1"/>
</dbReference>
<dbReference type="PROSITE" id="PS50158">
    <property type="entry name" value="ZF_CCHC"/>
    <property type="match status" value="1"/>
</dbReference>
<feature type="region of interest" description="Disordered" evidence="2">
    <location>
        <begin position="243"/>
        <end position="270"/>
    </location>
</feature>
<evidence type="ECO:0000313" key="5">
    <source>
        <dbReference type="Proteomes" id="UP000053144"/>
    </source>
</evidence>
<keyword evidence="1" id="KW-0479">Metal-binding</keyword>
<dbReference type="Gene3D" id="4.10.60.10">
    <property type="entry name" value="Zinc finger, CCHC-type"/>
    <property type="match status" value="1"/>
</dbReference>
<dbReference type="STRING" id="3914.A0A0L9V1V7"/>
<protein>
    <recommendedName>
        <fullName evidence="3">CCHC-type domain-containing protein</fullName>
    </recommendedName>
</protein>
<proteinExistence type="predicted"/>
<dbReference type="InterPro" id="IPR001878">
    <property type="entry name" value="Znf_CCHC"/>
</dbReference>
<accession>A0A0L9V1V7</accession>
<dbReference type="PANTHER" id="PTHR47481">
    <property type="match status" value="1"/>
</dbReference>
<dbReference type="AlphaFoldDB" id="A0A0L9V1V7"/>
<dbReference type="SUPFAM" id="SSF57756">
    <property type="entry name" value="Retrovirus zinc finger-like domains"/>
    <property type="match status" value="1"/>
</dbReference>
<dbReference type="Gramene" id="KOM49095">
    <property type="protein sequence ID" value="KOM49095"/>
    <property type="gene ID" value="LR48_Vigan07g279900"/>
</dbReference>
<dbReference type="SMART" id="SM00343">
    <property type="entry name" value="ZnF_C2HC"/>
    <property type="match status" value="1"/>
</dbReference>
<dbReference type="OMA" id="DCWELRN"/>
<dbReference type="GO" id="GO:0003676">
    <property type="term" value="F:nucleic acid binding"/>
    <property type="evidence" value="ECO:0007669"/>
    <property type="project" value="InterPro"/>
</dbReference>
<sequence>MTTKYELERFNGNNFALWKLKMKAILRKDNCIAAIEGKSAEMTEQKWREIDNNAIANLHLSMADSVLSSVAEKETAREIWDALIKLYEVKSLHTRIFLKRKLYTLRMSESTTVTDHINHLNTLFAQLSAADFNIVENERAELLLQSLPDSYDQLIMNITNNNIEGSLHFEDVAGAILEEESRRRNKEDMLESSKQTQALVMMRGKSTKYGSSGSQSHDISQSKKHLKCYNCGKRGHVKKECWHEKSGRKNSEASTSQGCMANTSEDENIL</sequence>
<evidence type="ECO:0000256" key="2">
    <source>
        <dbReference type="SAM" id="MobiDB-lite"/>
    </source>
</evidence>
<evidence type="ECO:0000256" key="1">
    <source>
        <dbReference type="PROSITE-ProRule" id="PRU00047"/>
    </source>
</evidence>
<evidence type="ECO:0000313" key="4">
    <source>
        <dbReference type="EMBL" id="KOM49095.1"/>
    </source>
</evidence>
<keyword evidence="1" id="KW-0862">Zinc</keyword>
<keyword evidence="1" id="KW-0863">Zinc-finger</keyword>
<organism evidence="4 5">
    <name type="scientific">Phaseolus angularis</name>
    <name type="common">Azuki bean</name>
    <name type="synonym">Vigna angularis</name>
    <dbReference type="NCBI Taxonomy" id="3914"/>
    <lineage>
        <taxon>Eukaryota</taxon>
        <taxon>Viridiplantae</taxon>
        <taxon>Streptophyta</taxon>
        <taxon>Embryophyta</taxon>
        <taxon>Tracheophyta</taxon>
        <taxon>Spermatophyta</taxon>
        <taxon>Magnoliopsida</taxon>
        <taxon>eudicotyledons</taxon>
        <taxon>Gunneridae</taxon>
        <taxon>Pentapetalae</taxon>
        <taxon>rosids</taxon>
        <taxon>fabids</taxon>
        <taxon>Fabales</taxon>
        <taxon>Fabaceae</taxon>
        <taxon>Papilionoideae</taxon>
        <taxon>50 kb inversion clade</taxon>
        <taxon>NPAAA clade</taxon>
        <taxon>indigoferoid/millettioid clade</taxon>
        <taxon>Phaseoleae</taxon>
        <taxon>Vigna</taxon>
    </lineage>
</organism>
<dbReference type="InterPro" id="IPR036875">
    <property type="entry name" value="Znf_CCHC_sf"/>
</dbReference>
<gene>
    <name evidence="4" type="ORF">LR48_Vigan07g279900</name>
</gene>
<dbReference type="Pfam" id="PF00098">
    <property type="entry name" value="zf-CCHC"/>
    <property type="match status" value="1"/>
</dbReference>
<name>A0A0L9V1V7_PHAAN</name>
<dbReference type="GO" id="GO:0008270">
    <property type="term" value="F:zinc ion binding"/>
    <property type="evidence" value="ECO:0007669"/>
    <property type="project" value="UniProtKB-KW"/>
</dbReference>